<dbReference type="EMBL" id="CZAY01000017">
    <property type="protein sequence ID" value="CUP91905.1"/>
    <property type="molecule type" value="Genomic_DNA"/>
</dbReference>
<organism evidence="1 2">
    <name type="scientific">Dorea longicatena</name>
    <dbReference type="NCBI Taxonomy" id="88431"/>
    <lineage>
        <taxon>Bacteria</taxon>
        <taxon>Bacillati</taxon>
        <taxon>Bacillota</taxon>
        <taxon>Clostridia</taxon>
        <taxon>Lachnospirales</taxon>
        <taxon>Lachnospiraceae</taxon>
        <taxon>Dorea</taxon>
    </lineage>
</organism>
<reference evidence="1 2" key="1">
    <citation type="submission" date="2015-09" db="EMBL/GenBank/DDBJ databases">
        <authorList>
            <consortium name="Pathogen Informatics"/>
        </authorList>
    </citation>
    <scope>NUCLEOTIDE SEQUENCE [LARGE SCALE GENOMIC DNA]</scope>
    <source>
        <strain evidence="1 2">2789STDY5834914</strain>
    </source>
</reference>
<accession>A0A174S907</accession>
<name>A0A174S907_9FIRM</name>
<gene>
    <name evidence="1" type="ORF">ERS852526_02311</name>
</gene>
<sequence length="291" mass="33517">MADKKQKKDLANVGSQNIQQEDTAMKTLALFFAEELFPLLNIKGKVKRVAPTEIVHLELKKMYQDFNYEMEDNSWVHLEFQSTNEGVQGLKRFRTYEALASYQYGVAITTYVLFSGNIKNPITEYSEGINTYRVHPIILQGRNADQLLERLETKIQTGEEIAKEELVELAMCSLMGGESSQKERFHRSFAVMREITGHLPIDKEKIEAVMYAMAEKFLDEMDLEEIKEDLKMWKIGKILLDEGRSEGWNEGAIEATQKIIRNMKDKFSVEQIAEVTDMSIKEIEDILQSKA</sequence>
<dbReference type="PANTHER" id="PTHR34611:SF2">
    <property type="entry name" value="INACTIVE RECOMBINATION-PROMOTING NUCLEASE-LIKE PROTEIN RPNE-RELATED"/>
    <property type="match status" value="1"/>
</dbReference>
<evidence type="ECO:0000313" key="1">
    <source>
        <dbReference type="EMBL" id="CUP91905.1"/>
    </source>
</evidence>
<dbReference type="Proteomes" id="UP000095485">
    <property type="component" value="Unassembled WGS sequence"/>
</dbReference>
<dbReference type="GO" id="GO:0006310">
    <property type="term" value="P:DNA recombination"/>
    <property type="evidence" value="ECO:0007669"/>
    <property type="project" value="TreeGrafter"/>
</dbReference>
<dbReference type="GeneID" id="96229593"/>
<evidence type="ECO:0000313" key="2">
    <source>
        <dbReference type="Proteomes" id="UP000095485"/>
    </source>
</evidence>
<dbReference type="GO" id="GO:1990238">
    <property type="term" value="F:double-stranded DNA endonuclease activity"/>
    <property type="evidence" value="ECO:0007669"/>
    <property type="project" value="TreeGrafter"/>
</dbReference>
<dbReference type="OrthoDB" id="1730086at2"/>
<dbReference type="InterPro" id="IPR051699">
    <property type="entry name" value="Rpn/YhgA-like_nuclease"/>
</dbReference>
<evidence type="ECO:0008006" key="3">
    <source>
        <dbReference type="Google" id="ProtNLM"/>
    </source>
</evidence>
<protein>
    <recommendedName>
        <fullName evidence="3">Transposase, YhgA-like</fullName>
    </recommendedName>
</protein>
<dbReference type="RefSeq" id="WP_055283957.1">
    <property type="nucleotide sequence ID" value="NZ_CZAY01000017.1"/>
</dbReference>
<proteinExistence type="predicted"/>
<dbReference type="PANTHER" id="PTHR34611">
    <property type="match status" value="1"/>
</dbReference>
<dbReference type="AlphaFoldDB" id="A0A174S907"/>